<evidence type="ECO:0000259" key="2">
    <source>
        <dbReference type="Pfam" id="PF14698"/>
    </source>
</evidence>
<gene>
    <name evidence="3" type="ORF">MNBD_ALPHA03-1548</name>
</gene>
<feature type="domain" description="Fumarate lyase N-terminal" evidence="1">
    <location>
        <begin position="2"/>
        <end position="171"/>
    </location>
</feature>
<dbReference type="InterPro" id="IPR000362">
    <property type="entry name" value="Fumarate_lyase_fam"/>
</dbReference>
<protein>
    <submittedName>
        <fullName evidence="3">Argininosuccinate lyase</fullName>
        <ecNumber evidence="3">4.3.2.1</ecNumber>
    </submittedName>
</protein>
<dbReference type="CDD" id="cd01359">
    <property type="entry name" value="Argininosuccinate_lyase"/>
    <property type="match status" value="1"/>
</dbReference>
<name>A0A3B1ATX0_9ZZZZ</name>
<dbReference type="InterPro" id="IPR029419">
    <property type="entry name" value="Arg_succ_lyase_C"/>
</dbReference>
<dbReference type="FunFam" id="1.20.200.10:FF:000015">
    <property type="entry name" value="argininosuccinate lyase isoform X2"/>
    <property type="match status" value="1"/>
</dbReference>
<dbReference type="PRINTS" id="PR00145">
    <property type="entry name" value="ARGSUCLYASE"/>
</dbReference>
<proteinExistence type="predicted"/>
<dbReference type="EC" id="4.3.2.1" evidence="3"/>
<dbReference type="AlphaFoldDB" id="A0A3B1ATX0"/>
<organism evidence="3">
    <name type="scientific">hydrothermal vent metagenome</name>
    <dbReference type="NCBI Taxonomy" id="652676"/>
    <lineage>
        <taxon>unclassified sequences</taxon>
        <taxon>metagenomes</taxon>
        <taxon>ecological metagenomes</taxon>
    </lineage>
</organism>
<dbReference type="InterPro" id="IPR008948">
    <property type="entry name" value="L-Aspartase-like"/>
</dbReference>
<dbReference type="FunFam" id="1.10.40.30:FF:000001">
    <property type="entry name" value="Argininosuccinate lyase"/>
    <property type="match status" value="1"/>
</dbReference>
<dbReference type="InterPro" id="IPR020557">
    <property type="entry name" value="Fumarate_lyase_CS"/>
</dbReference>
<dbReference type="PRINTS" id="PR00149">
    <property type="entry name" value="FUMRATELYASE"/>
</dbReference>
<dbReference type="GO" id="GO:0004056">
    <property type="term" value="F:argininosuccinate lyase activity"/>
    <property type="evidence" value="ECO:0007669"/>
    <property type="project" value="UniProtKB-EC"/>
</dbReference>
<dbReference type="SUPFAM" id="SSF48557">
    <property type="entry name" value="L-aspartase-like"/>
    <property type="match status" value="1"/>
</dbReference>
<sequence>ALKGLQLALVAKAQQHADVILPGFTHLQSAQPISFGHHLLAYFEMFTRDRDRLRDARGRLNECPLGAAALAGTSFPIDRQQTSDALNFRAPTANSLDSVSDRDFALEFLSGAAISAIHISRLAEEIVIWSSAQFNFISLSDKFTTGSSIMPQKRNPDAAELCRAKAGRIIGALNSLLIVMKGLPLAYSKDMQEDKEATFDAANAFALIIAAMTGMIDDMTVNEEAMKSSTENGFITATDLADWLVRVLDMPFRNAHHVTGSLVALAEQKGCDLDGLTLAEMQEVDAKITEDVFSVLDVESSVASRTSFGGTAPDQVRRQVKAAKGRIESSA</sequence>
<dbReference type="Pfam" id="PF14698">
    <property type="entry name" value="ASL_C2"/>
    <property type="match status" value="1"/>
</dbReference>
<dbReference type="PANTHER" id="PTHR43814:SF1">
    <property type="entry name" value="ARGININOSUCCINATE LYASE"/>
    <property type="match status" value="1"/>
</dbReference>
<dbReference type="GO" id="GO:0042450">
    <property type="term" value="P:L-arginine biosynthetic process via ornithine"/>
    <property type="evidence" value="ECO:0007669"/>
    <property type="project" value="InterPro"/>
</dbReference>
<accession>A0A3B1ATX0</accession>
<dbReference type="EMBL" id="UOFW01000044">
    <property type="protein sequence ID" value="VAX03293.1"/>
    <property type="molecule type" value="Genomic_DNA"/>
</dbReference>
<dbReference type="PROSITE" id="PS00163">
    <property type="entry name" value="FUMARATE_LYASES"/>
    <property type="match status" value="1"/>
</dbReference>
<dbReference type="NCBIfam" id="TIGR00838">
    <property type="entry name" value="argH"/>
    <property type="match status" value="1"/>
</dbReference>
<reference evidence="3" key="1">
    <citation type="submission" date="2018-06" db="EMBL/GenBank/DDBJ databases">
        <authorList>
            <person name="Zhirakovskaya E."/>
        </authorList>
    </citation>
    <scope>NUCLEOTIDE SEQUENCE</scope>
</reference>
<feature type="domain" description="Argininosuccinate lyase C-terminal" evidence="2">
    <location>
        <begin position="234"/>
        <end position="303"/>
    </location>
</feature>
<dbReference type="Pfam" id="PF00206">
    <property type="entry name" value="Lyase_1"/>
    <property type="match status" value="1"/>
</dbReference>
<dbReference type="InterPro" id="IPR022761">
    <property type="entry name" value="Fumarate_lyase_N"/>
</dbReference>
<feature type="non-terminal residue" evidence="3">
    <location>
        <position position="1"/>
    </location>
</feature>
<dbReference type="Gene3D" id="1.20.200.10">
    <property type="entry name" value="Fumarase/aspartase (Central domain)"/>
    <property type="match status" value="1"/>
</dbReference>
<dbReference type="InterPro" id="IPR009049">
    <property type="entry name" value="Argininosuccinate_lyase"/>
</dbReference>
<evidence type="ECO:0000313" key="3">
    <source>
        <dbReference type="EMBL" id="VAX03293.1"/>
    </source>
</evidence>
<evidence type="ECO:0000259" key="1">
    <source>
        <dbReference type="Pfam" id="PF00206"/>
    </source>
</evidence>
<keyword evidence="3" id="KW-0456">Lyase</keyword>
<dbReference type="GO" id="GO:0005829">
    <property type="term" value="C:cytosol"/>
    <property type="evidence" value="ECO:0007669"/>
    <property type="project" value="TreeGrafter"/>
</dbReference>
<dbReference type="Gene3D" id="1.10.40.30">
    <property type="entry name" value="Fumarase/aspartase (C-terminal domain)"/>
    <property type="match status" value="1"/>
</dbReference>
<dbReference type="PANTHER" id="PTHR43814">
    <property type="entry name" value="ARGININOSUCCINATE LYASE"/>
    <property type="match status" value="1"/>
</dbReference>